<feature type="transmembrane region" description="Helical" evidence="1">
    <location>
        <begin position="122"/>
        <end position="140"/>
    </location>
</feature>
<dbReference type="Gene3D" id="3.30.530.20">
    <property type="match status" value="1"/>
</dbReference>
<dbReference type="EMBL" id="JAESIY010000033">
    <property type="protein sequence ID" value="MBL3659096.1"/>
    <property type="molecule type" value="Genomic_DNA"/>
</dbReference>
<dbReference type="RefSeq" id="WP_202246889.1">
    <property type="nucleotide sequence ID" value="NZ_JAESIY010000033.1"/>
</dbReference>
<sequence>MKKIKTLLIGIGLGVIYAFFTMLLVQSSHRTVSIGYVFALPLILGAIPVIFSTKAQLKSYLTYLIVPWVSVLTFFYLSFISGLEGTICLVIIVGPFLVLGSLGAFIYRLIKLKSNGDNSKKLFISLTIPLLILAIESFVVPNDYYGTVVTKTLINTDKETVWKNIKNVKNIGKHEIVPHFIHKIGIPKPLNGELNFEGVGATRSITWEKGLRFKEQITKWDEGNGFEYNIIVNPENIPANTLDEHVMIGGEYFDAVKGSYSIRTINDSTQEVTLTSTYRITSTVNFYGKFWTDFIFEDFHDTILEVVKGRCENTANK</sequence>
<proteinExistence type="predicted"/>
<feature type="transmembrane region" description="Helical" evidence="1">
    <location>
        <begin position="7"/>
        <end position="25"/>
    </location>
</feature>
<dbReference type="InterPro" id="IPR023393">
    <property type="entry name" value="START-like_dom_sf"/>
</dbReference>
<gene>
    <name evidence="2" type="ORF">JL102_23345</name>
</gene>
<evidence type="ECO:0000313" key="3">
    <source>
        <dbReference type="Proteomes" id="UP000659388"/>
    </source>
</evidence>
<keyword evidence="1" id="KW-0812">Transmembrane</keyword>
<evidence type="ECO:0000313" key="2">
    <source>
        <dbReference type="EMBL" id="MBL3659096.1"/>
    </source>
</evidence>
<accession>A0A937K2Y0</accession>
<protein>
    <recommendedName>
        <fullName evidence="4">SRPBCC family protein</fullName>
    </recommendedName>
</protein>
<evidence type="ECO:0008006" key="4">
    <source>
        <dbReference type="Google" id="ProtNLM"/>
    </source>
</evidence>
<feature type="transmembrane region" description="Helical" evidence="1">
    <location>
        <begin position="89"/>
        <end position="110"/>
    </location>
</feature>
<feature type="transmembrane region" description="Helical" evidence="1">
    <location>
        <begin position="63"/>
        <end position="83"/>
    </location>
</feature>
<keyword evidence="1" id="KW-0472">Membrane</keyword>
<dbReference type="AlphaFoldDB" id="A0A937K2Y0"/>
<dbReference type="Proteomes" id="UP000659388">
    <property type="component" value="Unassembled WGS sequence"/>
</dbReference>
<keyword evidence="1" id="KW-1133">Transmembrane helix</keyword>
<comment type="caution">
    <text evidence="2">The sequence shown here is derived from an EMBL/GenBank/DDBJ whole genome shotgun (WGS) entry which is preliminary data.</text>
</comment>
<feature type="transmembrane region" description="Helical" evidence="1">
    <location>
        <begin position="31"/>
        <end position="51"/>
    </location>
</feature>
<reference evidence="2" key="1">
    <citation type="submission" date="2021-01" db="EMBL/GenBank/DDBJ databases">
        <title>Fulvivirga kasyanovii gen. nov., sp nov., a novel member of the phylum Bacteroidetes isolated from seawater in a mussel farm.</title>
        <authorList>
            <person name="Zhao L.-H."/>
            <person name="Wang Z.-J."/>
        </authorList>
    </citation>
    <scope>NUCLEOTIDE SEQUENCE</scope>
    <source>
        <strain evidence="2">2943</strain>
    </source>
</reference>
<keyword evidence="3" id="KW-1185">Reference proteome</keyword>
<name>A0A937K2Y0_9BACT</name>
<organism evidence="2 3">
    <name type="scientific">Fulvivirga sediminis</name>
    <dbReference type="NCBI Taxonomy" id="2803949"/>
    <lineage>
        <taxon>Bacteria</taxon>
        <taxon>Pseudomonadati</taxon>
        <taxon>Bacteroidota</taxon>
        <taxon>Cytophagia</taxon>
        <taxon>Cytophagales</taxon>
        <taxon>Fulvivirgaceae</taxon>
        <taxon>Fulvivirga</taxon>
    </lineage>
</organism>
<dbReference type="SUPFAM" id="SSF55961">
    <property type="entry name" value="Bet v1-like"/>
    <property type="match status" value="1"/>
</dbReference>
<evidence type="ECO:0000256" key="1">
    <source>
        <dbReference type="SAM" id="Phobius"/>
    </source>
</evidence>